<dbReference type="OMA" id="EVIRCTY"/>
<protein>
    <submittedName>
        <fullName evidence="1 3">Uncharacterized protein</fullName>
    </submittedName>
</protein>
<dbReference type="AlphaFoldDB" id="A0A0N5CQM9"/>
<keyword evidence="2" id="KW-1185">Reference proteome</keyword>
<sequence length="87" mass="9674">MAVRFVHTRRSLPVPAMRSVNPFSLSLSGLLSENVQQHQVMNRESEEFLGVTPCAGDVLRRVTEIAVWPAVGGTFAIEVIRCTYMNV</sequence>
<dbReference type="EMBL" id="UYYF01000545">
    <property type="protein sequence ID" value="VDM98536.1"/>
    <property type="molecule type" value="Genomic_DNA"/>
</dbReference>
<evidence type="ECO:0000313" key="1">
    <source>
        <dbReference type="EMBL" id="VDM98536.1"/>
    </source>
</evidence>
<reference evidence="3" key="1">
    <citation type="submission" date="2017-02" db="UniProtKB">
        <authorList>
            <consortium name="WormBaseParasite"/>
        </authorList>
    </citation>
    <scope>IDENTIFICATION</scope>
</reference>
<accession>A0A0N5CQM9</accession>
<dbReference type="WBParaSite" id="TCLT_0000252901-mRNA-1">
    <property type="protein sequence ID" value="TCLT_0000252901-mRNA-1"/>
    <property type="gene ID" value="TCLT_0000252901"/>
</dbReference>
<gene>
    <name evidence="1" type="ORF">TCLT_LOCUS2530</name>
</gene>
<evidence type="ECO:0000313" key="2">
    <source>
        <dbReference type="Proteomes" id="UP000276776"/>
    </source>
</evidence>
<evidence type="ECO:0000313" key="3">
    <source>
        <dbReference type="WBParaSite" id="TCLT_0000252901-mRNA-1"/>
    </source>
</evidence>
<dbReference type="OrthoDB" id="5783859at2759"/>
<name>A0A0N5CQM9_THECL</name>
<reference evidence="1 2" key="2">
    <citation type="submission" date="2018-11" db="EMBL/GenBank/DDBJ databases">
        <authorList>
            <consortium name="Pathogen Informatics"/>
        </authorList>
    </citation>
    <scope>NUCLEOTIDE SEQUENCE [LARGE SCALE GENOMIC DNA]</scope>
</reference>
<proteinExistence type="predicted"/>
<dbReference type="Proteomes" id="UP000276776">
    <property type="component" value="Unassembled WGS sequence"/>
</dbReference>
<organism evidence="3">
    <name type="scientific">Thelazia callipaeda</name>
    <name type="common">Oriental eyeworm</name>
    <name type="synonym">Parasitic nematode</name>
    <dbReference type="NCBI Taxonomy" id="103827"/>
    <lineage>
        <taxon>Eukaryota</taxon>
        <taxon>Metazoa</taxon>
        <taxon>Ecdysozoa</taxon>
        <taxon>Nematoda</taxon>
        <taxon>Chromadorea</taxon>
        <taxon>Rhabditida</taxon>
        <taxon>Spirurina</taxon>
        <taxon>Spiruromorpha</taxon>
        <taxon>Thelazioidea</taxon>
        <taxon>Thelaziidae</taxon>
        <taxon>Thelazia</taxon>
    </lineage>
</organism>